<dbReference type="Pfam" id="PF03466">
    <property type="entry name" value="LysR_substrate"/>
    <property type="match status" value="1"/>
</dbReference>
<reference evidence="6 7" key="1">
    <citation type="submission" date="2014-03" db="EMBL/GenBank/DDBJ databases">
        <title>Genome sequence of the diesel-degrader and plant-growth promoter Acinetobacter oleivorans PF-1 isolated from the roots of poplar tree.</title>
        <authorList>
            <person name="Gkorezis P."/>
            <person name="van Hamme J."/>
            <person name="Rineau F."/>
            <person name="Vangronsveld J."/>
            <person name="Francetti A."/>
        </authorList>
    </citation>
    <scope>NUCLEOTIDE SEQUENCE [LARGE SCALE GENOMIC DNA]</scope>
    <source>
        <strain evidence="6 7">PF1</strain>
    </source>
</reference>
<dbReference type="GO" id="GO:0003677">
    <property type="term" value="F:DNA binding"/>
    <property type="evidence" value="ECO:0007669"/>
    <property type="project" value="UniProtKB-KW"/>
</dbReference>
<dbReference type="Proteomes" id="UP000031012">
    <property type="component" value="Unassembled WGS sequence"/>
</dbReference>
<dbReference type="PANTHER" id="PTHR30537:SF5">
    <property type="entry name" value="HTH-TYPE TRANSCRIPTIONAL ACTIVATOR TTDR-RELATED"/>
    <property type="match status" value="1"/>
</dbReference>
<feature type="domain" description="HTH lysR-type" evidence="5">
    <location>
        <begin position="8"/>
        <end position="65"/>
    </location>
</feature>
<dbReference type="Pfam" id="PF00126">
    <property type="entry name" value="HTH_1"/>
    <property type="match status" value="1"/>
</dbReference>
<dbReference type="InterPro" id="IPR058163">
    <property type="entry name" value="LysR-type_TF_proteobact-type"/>
</dbReference>
<dbReference type="Gene3D" id="1.10.10.10">
    <property type="entry name" value="Winged helix-like DNA-binding domain superfamily/Winged helix DNA-binding domain"/>
    <property type="match status" value="1"/>
</dbReference>
<dbReference type="InterPro" id="IPR036390">
    <property type="entry name" value="WH_DNA-bd_sf"/>
</dbReference>
<dbReference type="InterPro" id="IPR036388">
    <property type="entry name" value="WH-like_DNA-bd_sf"/>
</dbReference>
<keyword evidence="2" id="KW-0805">Transcription regulation</keyword>
<dbReference type="EMBL" id="JHQK01000013">
    <property type="protein sequence ID" value="KHN66252.1"/>
    <property type="molecule type" value="Genomic_DNA"/>
</dbReference>
<dbReference type="SUPFAM" id="SSF46785">
    <property type="entry name" value="Winged helix' DNA-binding domain"/>
    <property type="match status" value="1"/>
</dbReference>
<comment type="similarity">
    <text evidence="1">Belongs to the LysR transcriptional regulatory family.</text>
</comment>
<evidence type="ECO:0000256" key="4">
    <source>
        <dbReference type="ARBA" id="ARBA00023163"/>
    </source>
</evidence>
<evidence type="ECO:0000259" key="5">
    <source>
        <dbReference type="PROSITE" id="PS50931"/>
    </source>
</evidence>
<dbReference type="PRINTS" id="PR00039">
    <property type="entry name" value="HTHLYSR"/>
</dbReference>
<dbReference type="AlphaFoldDB" id="A0A0B2UB12"/>
<proteinExistence type="inferred from homology"/>
<accession>A0A0B2UB12</accession>
<protein>
    <submittedName>
        <fullName evidence="6">LysR family transcriptional regulator</fullName>
    </submittedName>
</protein>
<dbReference type="PANTHER" id="PTHR30537">
    <property type="entry name" value="HTH-TYPE TRANSCRIPTIONAL REGULATOR"/>
    <property type="match status" value="1"/>
</dbReference>
<dbReference type="FunFam" id="1.10.10.10:FF:000001">
    <property type="entry name" value="LysR family transcriptional regulator"/>
    <property type="match status" value="1"/>
</dbReference>
<evidence type="ECO:0000313" key="6">
    <source>
        <dbReference type="EMBL" id="KHN66252.1"/>
    </source>
</evidence>
<dbReference type="PROSITE" id="PS50931">
    <property type="entry name" value="HTH_LYSR"/>
    <property type="match status" value="1"/>
</dbReference>
<dbReference type="CDD" id="cd08475">
    <property type="entry name" value="PBP2_CrgA_like_6"/>
    <property type="match status" value="1"/>
</dbReference>
<gene>
    <name evidence="6" type="ORF">DH17_02710</name>
</gene>
<sequence>MSNFVSVESLKGITNFVITAKSKSFTEAADKLGITKSAVGKSIARLEERLGTRLFHRSTRKLSLTSDGEAYLASCLSALEILDAAENSLSRRQDKPSGEVRIDMPISFGRGLMMPLLIEVAKKYPDLRFTLTFNDRFIDPLEEGLDLVLRLGELQDTDELISRYLSSQRLYLCATPEYIEKYGEPISPDDLKNHHCIMGYRRGSPLAWKLRSPTGDEIKYISQNSHQVSDGDALLQSCVGGMGIVQLPETMVNSYLANGTLKLLLEDYSPLPSELHILWPRTKHLIPKVRLIVDELIIKATEGYFGTLR</sequence>
<dbReference type="Gene3D" id="3.40.190.290">
    <property type="match status" value="1"/>
</dbReference>
<dbReference type="SUPFAM" id="SSF53850">
    <property type="entry name" value="Periplasmic binding protein-like II"/>
    <property type="match status" value="1"/>
</dbReference>
<keyword evidence="4" id="KW-0804">Transcription</keyword>
<evidence type="ECO:0000256" key="1">
    <source>
        <dbReference type="ARBA" id="ARBA00009437"/>
    </source>
</evidence>
<evidence type="ECO:0000256" key="3">
    <source>
        <dbReference type="ARBA" id="ARBA00023125"/>
    </source>
</evidence>
<evidence type="ECO:0000313" key="7">
    <source>
        <dbReference type="Proteomes" id="UP000031012"/>
    </source>
</evidence>
<organism evidence="6 7">
    <name type="scientific">Acinetobacter oleivorans</name>
    <dbReference type="NCBI Taxonomy" id="1148157"/>
    <lineage>
        <taxon>Bacteria</taxon>
        <taxon>Pseudomonadati</taxon>
        <taxon>Pseudomonadota</taxon>
        <taxon>Gammaproteobacteria</taxon>
        <taxon>Moraxellales</taxon>
        <taxon>Moraxellaceae</taxon>
        <taxon>Acinetobacter</taxon>
    </lineage>
</organism>
<dbReference type="InterPro" id="IPR000847">
    <property type="entry name" value="LysR_HTH_N"/>
</dbReference>
<dbReference type="GO" id="GO:0003700">
    <property type="term" value="F:DNA-binding transcription factor activity"/>
    <property type="evidence" value="ECO:0007669"/>
    <property type="project" value="InterPro"/>
</dbReference>
<name>A0A0B2UB12_9GAMM</name>
<keyword evidence="3" id="KW-0238">DNA-binding</keyword>
<dbReference type="InterPro" id="IPR005119">
    <property type="entry name" value="LysR_subst-bd"/>
</dbReference>
<evidence type="ECO:0000256" key="2">
    <source>
        <dbReference type="ARBA" id="ARBA00023015"/>
    </source>
</evidence>
<comment type="caution">
    <text evidence="6">The sequence shown here is derived from an EMBL/GenBank/DDBJ whole genome shotgun (WGS) entry which is preliminary data.</text>
</comment>